<keyword evidence="4" id="KW-0328">Glycosyltransferase</keyword>
<evidence type="ECO:0000256" key="1">
    <source>
        <dbReference type="ARBA" id="ARBA00022475"/>
    </source>
</evidence>
<evidence type="ECO:0000256" key="3">
    <source>
        <dbReference type="ARBA" id="ARBA00022670"/>
    </source>
</evidence>
<reference evidence="21" key="1">
    <citation type="journal article" date="2019" name="Int. J. Syst. Evol. Microbiol.">
        <title>The Global Catalogue of Microorganisms (GCM) 10K type strain sequencing project: providing services to taxonomists for standard genome sequencing and annotation.</title>
        <authorList>
            <consortium name="The Broad Institute Genomics Platform"/>
            <consortium name="The Broad Institute Genome Sequencing Center for Infectious Disease"/>
            <person name="Wu L."/>
            <person name="Ma J."/>
        </authorList>
    </citation>
    <scope>NUCLEOTIDE SEQUENCE [LARGE SCALE GENOMIC DNA]</scope>
    <source>
        <strain evidence="21">KACC 11299</strain>
    </source>
</reference>
<keyword evidence="13" id="KW-0961">Cell wall biogenesis/degradation</keyword>
<keyword evidence="2" id="KW-0121">Carboxypeptidase</keyword>
<dbReference type="Gene3D" id="3.40.710.10">
    <property type="entry name" value="DD-peptidase/beta-lactamase superfamily"/>
    <property type="match status" value="1"/>
</dbReference>
<keyword evidence="9" id="KW-0573">Peptidoglycan synthesis</keyword>
<dbReference type="InterPro" id="IPR013783">
    <property type="entry name" value="Ig-like_fold"/>
</dbReference>
<evidence type="ECO:0000256" key="12">
    <source>
        <dbReference type="ARBA" id="ARBA00023268"/>
    </source>
</evidence>
<evidence type="ECO:0000256" key="4">
    <source>
        <dbReference type="ARBA" id="ARBA00022676"/>
    </source>
</evidence>
<dbReference type="EMBL" id="JBHSNP010000028">
    <property type="protein sequence ID" value="MFC5604451.1"/>
    <property type="molecule type" value="Genomic_DNA"/>
</dbReference>
<proteinExistence type="predicted"/>
<evidence type="ECO:0000256" key="11">
    <source>
        <dbReference type="ARBA" id="ARBA00023136"/>
    </source>
</evidence>
<organism evidence="20 21">
    <name type="scientific">Sporosarcina koreensis</name>
    <dbReference type="NCBI Taxonomy" id="334735"/>
    <lineage>
        <taxon>Bacteria</taxon>
        <taxon>Bacillati</taxon>
        <taxon>Bacillota</taxon>
        <taxon>Bacilli</taxon>
        <taxon>Bacillales</taxon>
        <taxon>Caryophanaceae</taxon>
        <taxon>Sporosarcina</taxon>
    </lineage>
</organism>
<dbReference type="RefSeq" id="WP_381446243.1">
    <property type="nucleotide sequence ID" value="NZ_JBHSNP010000028.1"/>
</dbReference>
<evidence type="ECO:0000313" key="20">
    <source>
        <dbReference type="EMBL" id="MFC5604451.1"/>
    </source>
</evidence>
<sequence>MSEKRKNRIDLIEDKFESLKKKGWAKGIRITSGVIWNLFLIFLIFGLTLGVFAASVGAGYFASLVAKEPLRSKDEMRGNIFNYEETSEIYFANDIYLGKVNADIERKETTLKKVSPFVIDAVLATEDEYFETHEGVVPKAIFRGLFQDVTNSSSQTGGSTLTQQLIKNQILTNEVSYERKAKEILLAMRLEHFMDKEEILEAYLNIIPYGRNALGQNIAGIETAAEGIFGVSAEELNLPQAAYIAGIPQAPFAYTPFLSSYYGGGLKNDENIKPGIDRMKTVLFRMKETGYITDKQYEEAIAYDITKDFREKTERATERYPYLTQEIQERTKEILAKILAEKDGIDPERVDGDEKVRGKYFILADRAMRTGGYRIYSTVDKELYDGMNKVAEEFENYGMTYTREEKDISTGETILKDDPVQVGAIMIENSTGRILSFVGGRDHNLENTNHATRAFRQNGSSMKPLLVYAPAIEYGIIGAGSPVVDVKFEIPDGKGTWSPSNYNADVENGIIPARQALAQSLNLPTARLYNEIVDRRPAEFLEKMNFTKLTPGDYVHLSVSYGGMDVGVSVEENTNAFATFANGGKFIQSYIIDRIEDMAGNVVYEHKIEPVDVFSPETSYIVTDMLRDVIKPGGTGQQLPGFMNFKTDLAAKTGTTNGYGDAWLVGYNPNVSMGLWFGYKDQKRKLYTRKSGAMHPTTRTSMLFGRLMNKANEVRPDIIGAGSTFKQPAGVVSKPFCGISGLAPSAACTSAGLVRSDLFNSKVMLPTKPDDSIINASYVSVKGSRYMALPSTPAEFIVSGGTGVNQAFIDRMLGSWGGDASKLFPSMSIFASSVVSGAVFNADDVAPTGVNASLNGSTLVWSESPSNDVIGYYVYRNNERIATVKDGSANSIAVGPGEYSVRAVDITGLLSGASNIVTVASPEPPPTEKPDDENKPPATPPGNENNNGEGGSGNNGGNNGNNGNGNGNNGSGNNGNNGNNGNDGNGNNGGGNKPPSDDDGDD</sequence>
<evidence type="ECO:0000256" key="7">
    <source>
        <dbReference type="ARBA" id="ARBA00022801"/>
    </source>
</evidence>
<evidence type="ECO:0000256" key="6">
    <source>
        <dbReference type="ARBA" id="ARBA00022692"/>
    </source>
</evidence>
<comment type="catalytic activity">
    <reaction evidence="15">
        <text>[GlcNAc-(1-&gt;4)-Mur2Ac(oyl-L-Ala-gamma-D-Glu-L-Lys-D-Ala-D-Ala)](n)-di-trans,octa-cis-undecaprenyl diphosphate + beta-D-GlcNAc-(1-&gt;4)-Mur2Ac(oyl-L-Ala-gamma-D-Glu-L-Lys-D-Ala-D-Ala)-di-trans,octa-cis-undecaprenyl diphosphate = [GlcNAc-(1-&gt;4)-Mur2Ac(oyl-L-Ala-gamma-D-Glu-L-Lys-D-Ala-D-Ala)](n+1)-di-trans,octa-cis-undecaprenyl diphosphate + di-trans,octa-cis-undecaprenyl diphosphate + H(+)</text>
        <dbReference type="Rhea" id="RHEA:23708"/>
        <dbReference type="Rhea" id="RHEA-COMP:9602"/>
        <dbReference type="Rhea" id="RHEA-COMP:9603"/>
        <dbReference type="ChEBI" id="CHEBI:15378"/>
        <dbReference type="ChEBI" id="CHEBI:58405"/>
        <dbReference type="ChEBI" id="CHEBI:60033"/>
        <dbReference type="ChEBI" id="CHEBI:78435"/>
        <dbReference type="EC" id="2.4.99.28"/>
    </reaction>
</comment>
<dbReference type="SUPFAM" id="SSF53955">
    <property type="entry name" value="Lysozyme-like"/>
    <property type="match status" value="1"/>
</dbReference>
<feature type="transmembrane region" description="Helical" evidence="17">
    <location>
        <begin position="34"/>
        <end position="62"/>
    </location>
</feature>
<keyword evidence="12" id="KW-0511">Multifunctional enzyme</keyword>
<feature type="compositionally biased region" description="Basic and acidic residues" evidence="16">
    <location>
        <begin position="926"/>
        <end position="935"/>
    </location>
</feature>
<evidence type="ECO:0000259" key="18">
    <source>
        <dbReference type="Pfam" id="PF00905"/>
    </source>
</evidence>
<keyword evidence="1" id="KW-1003">Cell membrane</keyword>
<keyword evidence="3" id="KW-0645">Protease</keyword>
<evidence type="ECO:0000256" key="14">
    <source>
        <dbReference type="ARBA" id="ARBA00034000"/>
    </source>
</evidence>
<keyword evidence="11 17" id="KW-0472">Membrane</keyword>
<dbReference type="InterPro" id="IPR023346">
    <property type="entry name" value="Lysozyme-like_dom_sf"/>
</dbReference>
<keyword evidence="10 17" id="KW-1133">Transmembrane helix</keyword>
<evidence type="ECO:0000256" key="10">
    <source>
        <dbReference type="ARBA" id="ARBA00022989"/>
    </source>
</evidence>
<dbReference type="InterPro" id="IPR012338">
    <property type="entry name" value="Beta-lactam/transpept-like"/>
</dbReference>
<keyword evidence="6 17" id="KW-0812">Transmembrane</keyword>
<keyword evidence="21" id="KW-1185">Reference proteome</keyword>
<dbReference type="Proteomes" id="UP001596071">
    <property type="component" value="Unassembled WGS sequence"/>
</dbReference>
<evidence type="ECO:0000313" key="21">
    <source>
        <dbReference type="Proteomes" id="UP001596071"/>
    </source>
</evidence>
<dbReference type="Pfam" id="PF00905">
    <property type="entry name" value="Transpeptidase"/>
    <property type="match status" value="1"/>
</dbReference>
<dbReference type="InterPro" id="IPR001460">
    <property type="entry name" value="PCN-bd_Tpept"/>
</dbReference>
<protein>
    <submittedName>
        <fullName evidence="20">Transglycosylase domain-containing protein</fullName>
    </submittedName>
</protein>
<dbReference type="InterPro" id="IPR001264">
    <property type="entry name" value="Glyco_trans_51"/>
</dbReference>
<name>A0ABW0TZH7_9BACL</name>
<dbReference type="Gene3D" id="2.60.40.10">
    <property type="entry name" value="Immunoglobulins"/>
    <property type="match status" value="1"/>
</dbReference>
<dbReference type="PANTHER" id="PTHR32282:SF32">
    <property type="entry name" value="PENICILLIN-BINDING PROTEIN 2A"/>
    <property type="match status" value="1"/>
</dbReference>
<evidence type="ECO:0000256" key="5">
    <source>
        <dbReference type="ARBA" id="ARBA00022679"/>
    </source>
</evidence>
<comment type="caution">
    <text evidence="20">The sequence shown here is derived from an EMBL/GenBank/DDBJ whole genome shotgun (WGS) entry which is preliminary data.</text>
</comment>
<accession>A0ABW0TZH7</accession>
<evidence type="ECO:0000256" key="15">
    <source>
        <dbReference type="ARBA" id="ARBA00049902"/>
    </source>
</evidence>
<dbReference type="InterPro" id="IPR036950">
    <property type="entry name" value="PBP_transglycosylase"/>
</dbReference>
<dbReference type="Gene3D" id="1.10.3810.10">
    <property type="entry name" value="Biosynthetic peptidoglycan transglycosylase-like"/>
    <property type="match status" value="1"/>
</dbReference>
<evidence type="ECO:0000256" key="17">
    <source>
        <dbReference type="SAM" id="Phobius"/>
    </source>
</evidence>
<comment type="catalytic activity">
    <reaction evidence="14">
        <text>Preferential cleavage: (Ac)2-L-Lys-D-Ala-|-D-Ala. Also transpeptidation of peptidyl-alanyl moieties that are N-acyl substituents of D-alanine.</text>
        <dbReference type="EC" id="3.4.16.4"/>
    </reaction>
</comment>
<dbReference type="Gene3D" id="3.90.1310.40">
    <property type="match status" value="1"/>
</dbReference>
<feature type="compositionally biased region" description="Gly residues" evidence="16">
    <location>
        <begin position="981"/>
        <end position="992"/>
    </location>
</feature>
<dbReference type="SUPFAM" id="SSF56601">
    <property type="entry name" value="beta-lactamase/transpeptidase-like"/>
    <property type="match status" value="1"/>
</dbReference>
<keyword evidence="7" id="KW-0378">Hydrolase</keyword>
<dbReference type="PANTHER" id="PTHR32282">
    <property type="entry name" value="BINDING PROTEIN TRANSPEPTIDASE, PUTATIVE-RELATED"/>
    <property type="match status" value="1"/>
</dbReference>
<feature type="compositionally biased region" description="Gly residues" evidence="16">
    <location>
        <begin position="948"/>
        <end position="975"/>
    </location>
</feature>
<evidence type="ECO:0000256" key="2">
    <source>
        <dbReference type="ARBA" id="ARBA00022645"/>
    </source>
</evidence>
<feature type="domain" description="Penicillin-binding protein transpeptidase" evidence="18">
    <location>
        <begin position="423"/>
        <end position="670"/>
    </location>
</feature>
<evidence type="ECO:0000256" key="8">
    <source>
        <dbReference type="ARBA" id="ARBA00022960"/>
    </source>
</evidence>
<evidence type="ECO:0000259" key="19">
    <source>
        <dbReference type="Pfam" id="PF00912"/>
    </source>
</evidence>
<keyword evidence="8" id="KW-0133">Cell shape</keyword>
<evidence type="ECO:0000256" key="9">
    <source>
        <dbReference type="ARBA" id="ARBA00022984"/>
    </source>
</evidence>
<feature type="domain" description="Glycosyl transferase family 51" evidence="19">
    <location>
        <begin position="99"/>
        <end position="259"/>
    </location>
</feature>
<keyword evidence="5" id="KW-0808">Transferase</keyword>
<dbReference type="Pfam" id="PF00912">
    <property type="entry name" value="Transgly"/>
    <property type="match status" value="1"/>
</dbReference>
<gene>
    <name evidence="20" type="ORF">ACFPTP_14560</name>
</gene>
<feature type="region of interest" description="Disordered" evidence="16">
    <location>
        <begin position="917"/>
        <end position="1002"/>
    </location>
</feature>
<evidence type="ECO:0000256" key="13">
    <source>
        <dbReference type="ARBA" id="ARBA00023316"/>
    </source>
</evidence>
<dbReference type="InterPro" id="IPR050396">
    <property type="entry name" value="Glycosyltr_51/Transpeptidase"/>
</dbReference>
<evidence type="ECO:0000256" key="16">
    <source>
        <dbReference type="SAM" id="MobiDB-lite"/>
    </source>
</evidence>